<gene>
    <name evidence="1" type="ORF">C1645_863880</name>
</gene>
<proteinExistence type="predicted"/>
<keyword evidence="2" id="KW-1185">Reference proteome</keyword>
<organism evidence="1 2">
    <name type="scientific">Glomus cerebriforme</name>
    <dbReference type="NCBI Taxonomy" id="658196"/>
    <lineage>
        <taxon>Eukaryota</taxon>
        <taxon>Fungi</taxon>
        <taxon>Fungi incertae sedis</taxon>
        <taxon>Mucoromycota</taxon>
        <taxon>Glomeromycotina</taxon>
        <taxon>Glomeromycetes</taxon>
        <taxon>Glomerales</taxon>
        <taxon>Glomeraceae</taxon>
        <taxon>Glomus</taxon>
    </lineage>
</organism>
<sequence>MRPKIMPGTPLKYKKLMEQCWDADPSKRPDIDYLEREFADMIKSYYQNGNNNELQMNDDIHITNYYTNSSSIYSIVRNFSKVHIFEDLPEPRNATEAFHSNDSTQHNLSIPNNIVFEQSEHQIEQNDSIIVDNKNEVKGKSKRIYFDEDEKEDLTDNNKSKKIKSNNYKVEFSYTQRNYIANDDIEDEEISNNPNLHSDDQDKLEIPEEYLSMDIKVWIYLFTDIIQLK</sequence>
<evidence type="ECO:0008006" key="3">
    <source>
        <dbReference type="Google" id="ProtNLM"/>
    </source>
</evidence>
<dbReference type="STRING" id="658196.A0A397SAK0"/>
<name>A0A397SAK0_9GLOM</name>
<accession>A0A397SAK0</accession>
<dbReference type="Proteomes" id="UP000265703">
    <property type="component" value="Unassembled WGS sequence"/>
</dbReference>
<reference evidence="1 2" key="1">
    <citation type="submission" date="2018-06" db="EMBL/GenBank/DDBJ databases">
        <title>Comparative genomics reveals the genomic features of Rhizophagus irregularis, R. cerebriforme, R. diaphanum and Gigaspora rosea, and their symbiotic lifestyle signature.</title>
        <authorList>
            <person name="Morin E."/>
            <person name="San Clemente H."/>
            <person name="Chen E.C.H."/>
            <person name="De La Providencia I."/>
            <person name="Hainaut M."/>
            <person name="Kuo A."/>
            <person name="Kohler A."/>
            <person name="Murat C."/>
            <person name="Tang N."/>
            <person name="Roy S."/>
            <person name="Loubradou J."/>
            <person name="Henrissat B."/>
            <person name="Grigoriev I.V."/>
            <person name="Corradi N."/>
            <person name="Roux C."/>
            <person name="Martin F.M."/>
        </authorList>
    </citation>
    <scope>NUCLEOTIDE SEQUENCE [LARGE SCALE GENOMIC DNA]</scope>
    <source>
        <strain evidence="1 2">DAOM 227022</strain>
    </source>
</reference>
<comment type="caution">
    <text evidence="1">The sequence shown here is derived from an EMBL/GenBank/DDBJ whole genome shotgun (WGS) entry which is preliminary data.</text>
</comment>
<evidence type="ECO:0000313" key="1">
    <source>
        <dbReference type="EMBL" id="RIA81889.1"/>
    </source>
</evidence>
<protein>
    <recommendedName>
        <fullName evidence="3">Serine-threonine/tyrosine-protein kinase catalytic domain-containing protein</fullName>
    </recommendedName>
</protein>
<dbReference type="EMBL" id="QKYT01000730">
    <property type="protein sequence ID" value="RIA81889.1"/>
    <property type="molecule type" value="Genomic_DNA"/>
</dbReference>
<dbReference type="AlphaFoldDB" id="A0A397SAK0"/>
<dbReference type="Gene3D" id="1.10.510.10">
    <property type="entry name" value="Transferase(Phosphotransferase) domain 1"/>
    <property type="match status" value="1"/>
</dbReference>
<evidence type="ECO:0000313" key="2">
    <source>
        <dbReference type="Proteomes" id="UP000265703"/>
    </source>
</evidence>
<dbReference type="OrthoDB" id="2440458at2759"/>